<evidence type="ECO:0000313" key="2">
    <source>
        <dbReference type="EMBL" id="KAF8766797.1"/>
    </source>
</evidence>
<sequence>MAAEKSLQDAFDLLCTTSGAKDGKLALSSIEKWFKQSAVTGKDRAHPTDTEVARGRFRKSRQGQERSDFQ</sequence>
<feature type="compositionally biased region" description="Basic and acidic residues" evidence="1">
    <location>
        <begin position="41"/>
        <end position="54"/>
    </location>
</feature>
<proteinExistence type="predicted"/>
<accession>A0A8T0E5Y2</accession>
<protein>
    <submittedName>
        <fullName evidence="2">Uncharacterized protein</fullName>
    </submittedName>
</protein>
<name>A0A8T0E5Y2_ARGBR</name>
<comment type="caution">
    <text evidence="2">The sequence shown here is derived from an EMBL/GenBank/DDBJ whole genome shotgun (WGS) entry which is preliminary data.</text>
</comment>
<evidence type="ECO:0000313" key="3">
    <source>
        <dbReference type="Proteomes" id="UP000807504"/>
    </source>
</evidence>
<dbReference type="Proteomes" id="UP000807504">
    <property type="component" value="Unassembled WGS sequence"/>
</dbReference>
<evidence type="ECO:0000256" key="1">
    <source>
        <dbReference type="SAM" id="MobiDB-lite"/>
    </source>
</evidence>
<dbReference type="EMBL" id="JABXBU010002230">
    <property type="protein sequence ID" value="KAF8766797.1"/>
    <property type="molecule type" value="Genomic_DNA"/>
</dbReference>
<gene>
    <name evidence="2" type="ORF">HNY73_019826</name>
</gene>
<feature type="region of interest" description="Disordered" evidence="1">
    <location>
        <begin position="38"/>
        <end position="70"/>
    </location>
</feature>
<dbReference type="AlphaFoldDB" id="A0A8T0E5Y2"/>
<reference evidence="2" key="1">
    <citation type="journal article" date="2020" name="bioRxiv">
        <title>Chromosome-level reference genome of the European wasp spider Argiope bruennichi: a resource for studies on range expansion and evolutionary adaptation.</title>
        <authorList>
            <person name="Sheffer M.M."/>
            <person name="Hoppe A."/>
            <person name="Krehenwinkel H."/>
            <person name="Uhl G."/>
            <person name="Kuss A.W."/>
            <person name="Jensen L."/>
            <person name="Jensen C."/>
            <person name="Gillespie R.G."/>
            <person name="Hoff K.J."/>
            <person name="Prost S."/>
        </authorList>
    </citation>
    <scope>NUCLEOTIDE SEQUENCE</scope>
</reference>
<keyword evidence="3" id="KW-1185">Reference proteome</keyword>
<organism evidence="2 3">
    <name type="scientific">Argiope bruennichi</name>
    <name type="common">Wasp spider</name>
    <name type="synonym">Aranea bruennichi</name>
    <dbReference type="NCBI Taxonomy" id="94029"/>
    <lineage>
        <taxon>Eukaryota</taxon>
        <taxon>Metazoa</taxon>
        <taxon>Ecdysozoa</taxon>
        <taxon>Arthropoda</taxon>
        <taxon>Chelicerata</taxon>
        <taxon>Arachnida</taxon>
        <taxon>Araneae</taxon>
        <taxon>Araneomorphae</taxon>
        <taxon>Entelegynae</taxon>
        <taxon>Araneoidea</taxon>
        <taxon>Araneidae</taxon>
        <taxon>Argiope</taxon>
    </lineage>
</organism>
<reference evidence="2" key="2">
    <citation type="submission" date="2020-06" db="EMBL/GenBank/DDBJ databases">
        <authorList>
            <person name="Sheffer M."/>
        </authorList>
    </citation>
    <scope>NUCLEOTIDE SEQUENCE</scope>
</reference>